<evidence type="ECO:0000313" key="2">
    <source>
        <dbReference type="Proteomes" id="UP000027337"/>
    </source>
</evidence>
<organism evidence="1 2">
    <name type="scientific">Sulfitobacter mediterraneus</name>
    <dbReference type="NCBI Taxonomy" id="83219"/>
    <lineage>
        <taxon>Bacteria</taxon>
        <taxon>Pseudomonadati</taxon>
        <taxon>Pseudomonadota</taxon>
        <taxon>Alphaproteobacteria</taxon>
        <taxon>Rhodobacterales</taxon>
        <taxon>Roseobacteraceae</taxon>
        <taxon>Sulfitobacter</taxon>
    </lineage>
</organism>
<evidence type="ECO:0000313" key="1">
    <source>
        <dbReference type="EMBL" id="KAJ03311.1"/>
    </source>
</evidence>
<dbReference type="Proteomes" id="UP000027337">
    <property type="component" value="Unassembled WGS sequence"/>
</dbReference>
<dbReference type="AlphaFoldDB" id="A0A061SNM6"/>
<sequence>MATIEDLVKEKILIRIGGNLLRHEMPQRAMLATAEVVDWIKGNLDDLQSDGYVEGASTPKMQAAALFRSFVRGDNPVAFKLPRVMVPREEWVWEFRTDDLRFFGWFYRKGCFVITGVNTKENCRDRGLYHGYQTECIRWRGSVDLDPPVVTEGEHIDVL</sequence>
<accession>A0A061SNM6</accession>
<dbReference type="EMBL" id="JEMU01000007">
    <property type="protein sequence ID" value="KAJ03311.1"/>
    <property type="molecule type" value="Genomic_DNA"/>
</dbReference>
<comment type="caution">
    <text evidence="1">The sequence shown here is derived from an EMBL/GenBank/DDBJ whole genome shotgun (WGS) entry which is preliminary data.</text>
</comment>
<proteinExistence type="predicted"/>
<gene>
    <name evidence="1" type="ORF">PM02_10445</name>
</gene>
<keyword evidence="2" id="KW-1185">Reference proteome</keyword>
<dbReference type="RefSeq" id="WP_037907976.1">
    <property type="nucleotide sequence ID" value="NZ_JEMU01000007.1"/>
</dbReference>
<name>A0A061SNM6_9RHOB</name>
<dbReference type="STRING" id="83219.PM02_10445"/>
<protein>
    <submittedName>
        <fullName evidence="1">Uncharacterized protein</fullName>
    </submittedName>
</protein>
<dbReference type="eggNOG" id="ENOG5033HPX">
    <property type="taxonomic scope" value="Bacteria"/>
</dbReference>
<reference evidence="1 2" key="1">
    <citation type="journal article" date="2014" name="Genome Announc.">
        <title>Draft Genome Sequences of Two Isolates of the Roseobacter Group, Sulfitobacter sp. Strains 3SOLIMAR09 and 1FIGIMAR09, from Harbors of Mallorca Island (Mediterranean Sea).</title>
        <authorList>
            <person name="Mas-Llado M."/>
            <person name="Pina-Villalonga J.M."/>
            <person name="Brunet-Galmes I."/>
            <person name="Nogales B."/>
            <person name="Bosch R."/>
        </authorList>
    </citation>
    <scope>NUCLEOTIDE SEQUENCE [LARGE SCALE GENOMIC DNA]</scope>
    <source>
        <strain evidence="1 2">1FIGIMAR09</strain>
    </source>
</reference>